<dbReference type="AlphaFoldDB" id="A0A3M7PGL2"/>
<feature type="non-terminal residue" evidence="1">
    <location>
        <position position="1"/>
    </location>
</feature>
<name>A0A3M7PGL2_BRAPC</name>
<keyword evidence="2" id="KW-1185">Reference proteome</keyword>
<protein>
    <submittedName>
        <fullName evidence="1">Uncharacterized protein</fullName>
    </submittedName>
</protein>
<evidence type="ECO:0000313" key="1">
    <source>
        <dbReference type="EMBL" id="RMZ97827.1"/>
    </source>
</evidence>
<gene>
    <name evidence="1" type="ORF">BpHYR1_029228</name>
</gene>
<accession>A0A3M7PGL2</accession>
<evidence type="ECO:0000313" key="2">
    <source>
        <dbReference type="Proteomes" id="UP000276133"/>
    </source>
</evidence>
<sequence length="504" mass="54552">SKLLFVNVQVAHERPAVWLGLREAQRFLEPLASLVNLAAVPAHAADAQDAINVLRVPGQYVPVALLGQVVLVSGFVEPGHVVLNCGLDGRVVDLVVDELVVDETQRRLKVPLGLVVVGHAKVERGHVVEQLGRHSLLHIVVEDFDGYAVGVERAVHVVRLEQLGVLYPGLDVVRTQLGHLFEVALGHFFFLRLLAARVDGAQDFHGLGRVLRVAAVQVHLAEAEKGKNEAGRVELGGLVVVLERLVVVALHVIRPGQLVACLGADQLVLGVVEGVHGQLLHFLIFFLVEEVIGQVVENDGIFGVELVGLGQEIDAEFGGLGRLVVELDDGEADESGHTFAVDLESALERQLGLGHLGQLVKAQAHAEANAGGRVRVRLQRFLVIVQRGLVVLFVEGYGRFADQGGHVVRVGAEHKVELGVCLVQLVRVEQTKVGPAEQVVRVVHGYFVGRRVQHGRLRAVVFFELFVLFFVGHLDVVGGQRVQRLQAVFFEAAVVCVGAGARRL</sequence>
<organism evidence="1 2">
    <name type="scientific">Brachionus plicatilis</name>
    <name type="common">Marine rotifer</name>
    <name type="synonym">Brachionus muelleri</name>
    <dbReference type="NCBI Taxonomy" id="10195"/>
    <lineage>
        <taxon>Eukaryota</taxon>
        <taxon>Metazoa</taxon>
        <taxon>Spiralia</taxon>
        <taxon>Gnathifera</taxon>
        <taxon>Rotifera</taxon>
        <taxon>Eurotatoria</taxon>
        <taxon>Monogononta</taxon>
        <taxon>Pseudotrocha</taxon>
        <taxon>Ploima</taxon>
        <taxon>Brachionidae</taxon>
        <taxon>Brachionus</taxon>
    </lineage>
</organism>
<dbReference type="Proteomes" id="UP000276133">
    <property type="component" value="Unassembled WGS sequence"/>
</dbReference>
<reference evidence="1 2" key="1">
    <citation type="journal article" date="2018" name="Sci. Rep.">
        <title>Genomic signatures of local adaptation to the degree of environmental predictability in rotifers.</title>
        <authorList>
            <person name="Franch-Gras L."/>
            <person name="Hahn C."/>
            <person name="Garcia-Roger E.M."/>
            <person name="Carmona M.J."/>
            <person name="Serra M."/>
            <person name="Gomez A."/>
        </authorList>
    </citation>
    <scope>NUCLEOTIDE SEQUENCE [LARGE SCALE GENOMIC DNA]</scope>
    <source>
        <strain evidence="1">HYR1</strain>
    </source>
</reference>
<comment type="caution">
    <text evidence="1">The sequence shown here is derived from an EMBL/GenBank/DDBJ whole genome shotgun (WGS) entry which is preliminary data.</text>
</comment>
<dbReference type="EMBL" id="REGN01011155">
    <property type="protein sequence ID" value="RMZ97827.1"/>
    <property type="molecule type" value="Genomic_DNA"/>
</dbReference>
<proteinExistence type="predicted"/>